<evidence type="ECO:0000256" key="1">
    <source>
        <dbReference type="ARBA" id="ARBA00022801"/>
    </source>
</evidence>
<reference evidence="6 7" key="1">
    <citation type="submission" date="2020-12" db="EMBL/GenBank/DDBJ databases">
        <title>FDA dAtabase for Regulatory Grade micrObial Sequences (FDA-ARGOS): Supporting development and validation of Infectious Disease Dx tests.</title>
        <authorList>
            <person name="Sproer C."/>
            <person name="Gronow S."/>
            <person name="Severitt S."/>
            <person name="Schroder I."/>
            <person name="Tallon L."/>
            <person name="Sadzewicz L."/>
            <person name="Zhao X."/>
            <person name="Boylan J."/>
            <person name="Ott S."/>
            <person name="Bowen H."/>
            <person name="Vavikolanu K."/>
            <person name="Mehta A."/>
            <person name="Aluvathingal J."/>
            <person name="Nadendla S."/>
            <person name="Lowell S."/>
            <person name="Myers T."/>
            <person name="Yan Y."/>
            <person name="Sichtig H."/>
        </authorList>
    </citation>
    <scope>NUCLEOTIDE SEQUENCE [LARGE SCALE GENOMIC DNA]</scope>
    <source>
        <strain evidence="6 7">FDAARGOS_911</strain>
    </source>
</reference>
<dbReference type="HAMAP" id="MF_01854">
    <property type="entry name" value="FBPase_class3"/>
    <property type="match status" value="1"/>
</dbReference>
<dbReference type="EMBL" id="JAOTML010000002">
    <property type="protein sequence ID" value="MCY3052886.1"/>
    <property type="molecule type" value="Genomic_DNA"/>
</dbReference>
<dbReference type="OrthoDB" id="9779903at2"/>
<reference evidence="5" key="2">
    <citation type="submission" date="2022-09" db="EMBL/GenBank/DDBJ databases">
        <title>Aerococcus urinae taxonomy study.</title>
        <authorList>
            <person name="Christensen J."/>
            <person name="Senneby E."/>
        </authorList>
    </citation>
    <scope>NUCLEOTIDE SEQUENCE</scope>
    <source>
        <strain evidence="5">NLD-066-U95</strain>
    </source>
</reference>
<protein>
    <recommendedName>
        <fullName evidence="4">Fructose-1,6-bisphosphatase class 3</fullName>
        <shortName evidence="4">FBPase class 3</shortName>
        <ecNumber evidence="4">3.1.3.11</ecNumber>
    </recommendedName>
    <alternativeName>
        <fullName evidence="4">D-fructose-1,6-bisphosphate 1-phosphohydrolase class 3</fullName>
    </alternativeName>
</protein>
<dbReference type="PIRSF" id="PIRSF000906">
    <property type="entry name" value="FBPtase_Bacill"/>
    <property type="match status" value="1"/>
</dbReference>
<dbReference type="Proteomes" id="UP001069145">
    <property type="component" value="Unassembled WGS sequence"/>
</dbReference>
<keyword evidence="8" id="KW-1185">Reference proteome</keyword>
<comment type="cofactor">
    <cofactor evidence="4">
        <name>Mn(2+)</name>
        <dbReference type="ChEBI" id="CHEBI:29035"/>
    </cofactor>
</comment>
<dbReference type="Pfam" id="PF06874">
    <property type="entry name" value="FBPase_2"/>
    <property type="match status" value="1"/>
</dbReference>
<keyword evidence="1 4" id="KW-0378">Hydrolase</keyword>
<organism evidence="6 7">
    <name type="scientific">Aerococcus urinae</name>
    <dbReference type="NCBI Taxonomy" id="1376"/>
    <lineage>
        <taxon>Bacteria</taxon>
        <taxon>Bacillati</taxon>
        <taxon>Bacillota</taxon>
        <taxon>Bacilli</taxon>
        <taxon>Lactobacillales</taxon>
        <taxon>Aerococcaceae</taxon>
        <taxon>Aerococcus</taxon>
    </lineage>
</organism>
<evidence type="ECO:0000256" key="4">
    <source>
        <dbReference type="HAMAP-Rule" id="MF_01854"/>
    </source>
</evidence>
<dbReference type="InterPro" id="IPR029052">
    <property type="entry name" value="Metallo-depent_PP-like"/>
</dbReference>
<dbReference type="SUPFAM" id="SSF56300">
    <property type="entry name" value="Metallo-dependent phosphatases"/>
    <property type="match status" value="1"/>
</dbReference>
<dbReference type="GeneID" id="35767273"/>
<dbReference type="EMBL" id="CP065662">
    <property type="protein sequence ID" value="QPS01902.1"/>
    <property type="molecule type" value="Genomic_DNA"/>
</dbReference>
<evidence type="ECO:0000313" key="8">
    <source>
        <dbReference type="Proteomes" id="UP001069145"/>
    </source>
</evidence>
<dbReference type="GO" id="GO:0006094">
    <property type="term" value="P:gluconeogenesis"/>
    <property type="evidence" value="ECO:0007669"/>
    <property type="project" value="UniProtKB-UniRule"/>
</dbReference>
<evidence type="ECO:0000256" key="2">
    <source>
        <dbReference type="ARBA" id="ARBA00023211"/>
    </source>
</evidence>
<evidence type="ECO:0000313" key="7">
    <source>
        <dbReference type="Proteomes" id="UP000594771"/>
    </source>
</evidence>
<comment type="catalytic activity">
    <reaction evidence="4">
        <text>beta-D-fructose 1,6-bisphosphate + H2O = beta-D-fructose 6-phosphate + phosphate</text>
        <dbReference type="Rhea" id="RHEA:11064"/>
        <dbReference type="ChEBI" id="CHEBI:15377"/>
        <dbReference type="ChEBI" id="CHEBI:32966"/>
        <dbReference type="ChEBI" id="CHEBI:43474"/>
        <dbReference type="ChEBI" id="CHEBI:57634"/>
        <dbReference type="EC" id="3.1.3.11"/>
    </reaction>
</comment>
<evidence type="ECO:0000313" key="5">
    <source>
        <dbReference type="EMBL" id="MCY3052886.1"/>
    </source>
</evidence>
<comment type="similarity">
    <text evidence="4">Belongs to the FBPase class 3 family.</text>
</comment>
<dbReference type="InterPro" id="IPR009164">
    <property type="entry name" value="FBPtase_class3"/>
</dbReference>
<accession>A0A0X8FFK1</accession>
<gene>
    <name evidence="4" type="primary">fbp</name>
    <name evidence="6" type="ORF">I6G68_02165</name>
    <name evidence="5" type="ORF">ODY43_02695</name>
</gene>
<evidence type="ECO:0000256" key="3">
    <source>
        <dbReference type="ARBA" id="ARBA00023277"/>
    </source>
</evidence>
<keyword evidence="3 4" id="KW-0119">Carbohydrate metabolism</keyword>
<sequence length="656" mass="74957">MAFSPAFLQLLAEKFPNKAAASTEMINLEAIMSLPKGTEHFMTDLHGEFDAVNHVLRNGSGNIKEKINEIFGDRLSTKRRAELATIIYYPEEKLRALTKEMDSQAEIDEFYTLTTSRLVELTQFVVSKYTRSKVHKAMNPDMAYIMDELIFKDSILSNKEHYYKRIIQSVIDLDEAPRLITCLAELIRELVVDHLHILGDIYDRGPAPDRILDLLMEKNSLDIEWGNHDMIWMGAASGSKALIANVVRIQARYDNLSVIEHAYGIPLRPLVNLADTVFREADLTGFMPKLADDHDYHHDEVEQLARMQLAMAIIQFKLEAQVIRRHPEFGCDNRLLLDKIDYQAGTIHWQGKTYPLVNTSFPTVDPDDPYALTEEEDAVMEALQAAFLDSQRLQKHVAFLINKGSMYKIYNNNLMFHGCIPMNEDGSFMAATIDGQTLAGQDLLDKFDQVVRRMYAKRQSDESKNPDLDFAWYLWQGEGSALFGKKQMATFERYFIADKETHQEHRNVYYSWREDIDFIRRVLEEFGIDPDKGHIINGHTPIKAKDGENAIKAEGKMIVIDGGFARAYQKTTGLGGFTLLYNSYGMQLVAHHPFHGKEDAIKYETDIESTRRVVDKELERISVRETDIGKQLTCQVQALKALIEAYQAGLIGEEVH</sequence>
<dbReference type="KEGG" id="aun:AWM73_07850"/>
<dbReference type="Gene3D" id="3.60.21.10">
    <property type="match status" value="2"/>
</dbReference>
<comment type="pathway">
    <text evidence="4">Carbohydrate biosynthesis; gluconeogenesis.</text>
</comment>
<evidence type="ECO:0000313" key="6">
    <source>
        <dbReference type="EMBL" id="QPS01902.1"/>
    </source>
</evidence>
<dbReference type="Proteomes" id="UP000594771">
    <property type="component" value="Chromosome"/>
</dbReference>
<proteinExistence type="inferred from homology"/>
<dbReference type="AlphaFoldDB" id="A0A0X8FFK1"/>
<dbReference type="RefSeq" id="WP_060778822.1">
    <property type="nucleotide sequence ID" value="NZ_CAJHLF010000004.1"/>
</dbReference>
<dbReference type="GO" id="GO:0042132">
    <property type="term" value="F:fructose 1,6-bisphosphate 1-phosphatase activity"/>
    <property type="evidence" value="ECO:0007669"/>
    <property type="project" value="UniProtKB-UniRule"/>
</dbReference>
<dbReference type="UniPathway" id="UPA00138"/>
<keyword evidence="2 4" id="KW-0464">Manganese</keyword>
<dbReference type="EC" id="3.1.3.11" evidence="4"/>
<name>A0A0X8FFK1_9LACT</name>